<reference evidence="4" key="1">
    <citation type="submission" date="2015-06" db="EMBL/GenBank/DDBJ databases">
        <title>Expansion of signal transduction pathways in fungi by whole-genome duplication.</title>
        <authorList>
            <consortium name="DOE Joint Genome Institute"/>
            <person name="Corrochano L.M."/>
            <person name="Kuo A."/>
            <person name="Marcet-Houben M."/>
            <person name="Polaino S."/>
            <person name="Salamov A."/>
            <person name="Villalobos J.M."/>
            <person name="Alvarez M.I."/>
            <person name="Avalos J."/>
            <person name="Benito E.P."/>
            <person name="Benoit I."/>
            <person name="Burger G."/>
            <person name="Camino L.P."/>
            <person name="Canovas D."/>
            <person name="Cerda-Olmedo E."/>
            <person name="Cheng J.-F."/>
            <person name="Dominguez A."/>
            <person name="Elias M."/>
            <person name="Eslava A.P."/>
            <person name="Glaser F."/>
            <person name="Grimwood J."/>
            <person name="Gutierrez G."/>
            <person name="Heitman J."/>
            <person name="Henrissat B."/>
            <person name="Iturriaga E.A."/>
            <person name="Lang B.F."/>
            <person name="Lavin J.L."/>
            <person name="Lee S."/>
            <person name="Li W."/>
            <person name="Lindquist E."/>
            <person name="Lopez-Garcia S."/>
            <person name="Luque E.M."/>
            <person name="Marcos A.T."/>
            <person name="Martin J."/>
            <person name="McCluskey K."/>
            <person name="Medina H.R."/>
            <person name="Miralles-Duran A."/>
            <person name="Miyazaki A."/>
            <person name="Munoz-Torres E."/>
            <person name="Oguiza J.A."/>
            <person name="Ohm R."/>
            <person name="Olmedo M."/>
            <person name="Orejas M."/>
            <person name="Ortiz-Castellanos L."/>
            <person name="Pisabarro A.G."/>
            <person name="Rodriguez-Romero J."/>
            <person name="Ruiz-Herrera J."/>
            <person name="Ruiz-Vazquez R."/>
            <person name="Sanz C."/>
            <person name="Schackwitz W."/>
            <person name="Schmutz J."/>
            <person name="Shahriari M."/>
            <person name="Shelest E."/>
            <person name="Silva-Franco F."/>
            <person name="Soanes D."/>
            <person name="Syed K."/>
            <person name="Tagua V.G."/>
            <person name="Talbot N.J."/>
            <person name="Thon M."/>
            <person name="De vries R.P."/>
            <person name="Wiebenga A."/>
            <person name="Yadav J.S."/>
            <person name="Braun E.L."/>
            <person name="Baker S."/>
            <person name="Garre V."/>
            <person name="Horwitz B."/>
            <person name="Torres-Martinez S."/>
            <person name="Idnurm A."/>
            <person name="Herrera-Estrella A."/>
            <person name="Gabaldon T."/>
            <person name="Grigoriev I.V."/>
        </authorList>
    </citation>
    <scope>NUCLEOTIDE SEQUENCE [LARGE SCALE GENOMIC DNA]</scope>
    <source>
        <strain evidence="4">NRRL 1555(-)</strain>
    </source>
</reference>
<dbReference type="GO" id="GO:0003677">
    <property type="term" value="F:DNA binding"/>
    <property type="evidence" value="ECO:0007669"/>
    <property type="project" value="UniProtKB-KW"/>
</dbReference>
<keyword evidence="3" id="KW-0371">Homeobox</keyword>
<sequence length="210" mass="24308">MDIKHLLCYPGEQFSPIEYNHSLVANQFSYADPIYHQSEELWPDICPISPYYNSIYTSSQSTRTSRSGSVSSSNSLQSSSRSSSRSPVQHTESLVQHTPENAKKQWLDKSLIRQSRMPYKERRSSVQTRTPWSPVEDELLQKGYEKGYSWAMISSAYLPRRSRGCCWGRFKTLQSKNLINVKQHQHQHNRLGRRLWKSMDAVNQPIAPAQ</sequence>
<evidence type="ECO:0000256" key="1">
    <source>
        <dbReference type="SAM" id="MobiDB-lite"/>
    </source>
</evidence>
<gene>
    <name evidence="3" type="ORF">PHYBLDRAFT_184415</name>
</gene>
<accession>A0A162YHD0</accession>
<dbReference type="RefSeq" id="XP_018298735.1">
    <property type="nucleotide sequence ID" value="XM_018438930.1"/>
</dbReference>
<dbReference type="Gene3D" id="1.10.10.60">
    <property type="entry name" value="Homeodomain-like"/>
    <property type="match status" value="1"/>
</dbReference>
<dbReference type="AlphaFoldDB" id="A0A162YHD0"/>
<evidence type="ECO:0000313" key="4">
    <source>
        <dbReference type="Proteomes" id="UP000077315"/>
    </source>
</evidence>
<dbReference type="GeneID" id="28999836"/>
<organism evidence="3 4">
    <name type="scientific">Phycomyces blakesleeanus (strain ATCC 8743b / DSM 1359 / FGSC 10004 / NBRC 33097 / NRRL 1555)</name>
    <dbReference type="NCBI Taxonomy" id="763407"/>
    <lineage>
        <taxon>Eukaryota</taxon>
        <taxon>Fungi</taxon>
        <taxon>Fungi incertae sedis</taxon>
        <taxon>Mucoromycota</taxon>
        <taxon>Mucoromycotina</taxon>
        <taxon>Mucoromycetes</taxon>
        <taxon>Mucorales</taxon>
        <taxon>Phycomycetaceae</taxon>
        <taxon>Phycomyces</taxon>
    </lineage>
</organism>
<dbReference type="SUPFAM" id="SSF46689">
    <property type="entry name" value="Homeodomain-like"/>
    <property type="match status" value="1"/>
</dbReference>
<dbReference type="VEuPathDB" id="FungiDB:PHYBLDRAFT_184415"/>
<proteinExistence type="predicted"/>
<keyword evidence="4" id="KW-1185">Reference proteome</keyword>
<evidence type="ECO:0000259" key="2">
    <source>
        <dbReference type="PROSITE" id="PS50090"/>
    </source>
</evidence>
<feature type="region of interest" description="Disordered" evidence="1">
    <location>
        <begin position="62"/>
        <end position="99"/>
    </location>
</feature>
<dbReference type="InterPro" id="IPR009057">
    <property type="entry name" value="Homeodomain-like_sf"/>
</dbReference>
<keyword evidence="3" id="KW-0238">DNA-binding</keyword>
<dbReference type="InParanoid" id="A0A162YHD0"/>
<dbReference type="InterPro" id="IPR001005">
    <property type="entry name" value="SANT/Myb"/>
</dbReference>
<feature type="compositionally biased region" description="Low complexity" evidence="1">
    <location>
        <begin position="62"/>
        <end position="86"/>
    </location>
</feature>
<dbReference type="OrthoDB" id="2273136at2759"/>
<feature type="compositionally biased region" description="Polar residues" evidence="1">
    <location>
        <begin position="87"/>
        <end position="99"/>
    </location>
</feature>
<dbReference type="Proteomes" id="UP000077315">
    <property type="component" value="Unassembled WGS sequence"/>
</dbReference>
<dbReference type="EMBL" id="KV440971">
    <property type="protein sequence ID" value="OAD80695.1"/>
    <property type="molecule type" value="Genomic_DNA"/>
</dbReference>
<name>A0A162YHD0_PHYB8</name>
<dbReference type="PROSITE" id="PS50090">
    <property type="entry name" value="MYB_LIKE"/>
    <property type="match status" value="1"/>
</dbReference>
<protein>
    <submittedName>
        <fullName evidence="3">Homeodomain-like DNA binding domain-containing transcription factor</fullName>
    </submittedName>
</protein>
<evidence type="ECO:0000313" key="3">
    <source>
        <dbReference type="EMBL" id="OAD80695.1"/>
    </source>
</evidence>
<feature type="domain" description="Myb-like" evidence="2">
    <location>
        <begin position="124"/>
        <end position="174"/>
    </location>
</feature>